<dbReference type="GO" id="GO:0016491">
    <property type="term" value="F:oxidoreductase activity"/>
    <property type="evidence" value="ECO:0007669"/>
    <property type="project" value="UniProtKB-KW"/>
</dbReference>
<dbReference type="Proteomes" id="UP001168540">
    <property type="component" value="Unassembled WGS sequence"/>
</dbReference>
<dbReference type="PANTHER" id="PTHR30543:SF21">
    <property type="entry name" value="NAD(P)H-DEPENDENT FMN REDUCTASE LOT6"/>
    <property type="match status" value="1"/>
</dbReference>
<evidence type="ECO:0000313" key="4">
    <source>
        <dbReference type="Proteomes" id="UP001168540"/>
    </source>
</evidence>
<dbReference type="Pfam" id="PF03358">
    <property type="entry name" value="FMN_red"/>
    <property type="match status" value="1"/>
</dbReference>
<dbReference type="InterPro" id="IPR029039">
    <property type="entry name" value="Flavoprotein-like_sf"/>
</dbReference>
<evidence type="ECO:0000256" key="1">
    <source>
        <dbReference type="SAM" id="MobiDB-lite"/>
    </source>
</evidence>
<feature type="region of interest" description="Disordered" evidence="1">
    <location>
        <begin position="176"/>
        <end position="197"/>
    </location>
</feature>
<feature type="domain" description="NADPH-dependent FMN reductase-like" evidence="2">
    <location>
        <begin position="1"/>
        <end position="138"/>
    </location>
</feature>
<dbReference type="SUPFAM" id="SSF52218">
    <property type="entry name" value="Flavoproteins"/>
    <property type="match status" value="1"/>
</dbReference>
<dbReference type="EC" id="1.-.-.-" evidence="3"/>
<evidence type="ECO:0000259" key="2">
    <source>
        <dbReference type="Pfam" id="PF03358"/>
    </source>
</evidence>
<name>A0ABT7XKA4_9NEIS</name>
<dbReference type="PANTHER" id="PTHR30543">
    <property type="entry name" value="CHROMATE REDUCTASE"/>
    <property type="match status" value="1"/>
</dbReference>
<dbReference type="Gene3D" id="3.40.50.360">
    <property type="match status" value="1"/>
</dbReference>
<comment type="caution">
    <text evidence="3">The sequence shown here is derived from an EMBL/GenBank/DDBJ whole genome shotgun (WGS) entry which is preliminary data.</text>
</comment>
<proteinExistence type="predicted"/>
<dbReference type="EMBL" id="JAUEDK010000006">
    <property type="protein sequence ID" value="MDN0074216.1"/>
    <property type="molecule type" value="Genomic_DNA"/>
</dbReference>
<reference evidence="3" key="1">
    <citation type="submission" date="2023-06" db="EMBL/GenBank/DDBJ databases">
        <authorList>
            <person name="Zhang S."/>
        </authorList>
    </citation>
    <scope>NUCLEOTIDE SEQUENCE</scope>
    <source>
        <strain evidence="3">SG2303</strain>
    </source>
</reference>
<organism evidence="3 4">
    <name type="scientific">Crenobacter oryzisoli</name>
    <dbReference type="NCBI Taxonomy" id="3056844"/>
    <lineage>
        <taxon>Bacteria</taxon>
        <taxon>Pseudomonadati</taxon>
        <taxon>Pseudomonadota</taxon>
        <taxon>Betaproteobacteria</taxon>
        <taxon>Neisseriales</taxon>
        <taxon>Neisseriaceae</taxon>
        <taxon>Crenobacter</taxon>
    </lineage>
</organism>
<sequence length="197" mass="20829">MHLLALSGSLRADSTNTALLRAAGELAPADASFMLYTDIAALPAFNPDYDTQPAHAAVARFRAALQSADGVLIASPEYAHGVPGALKNALDWVVASGELVDKPVALLHSSPRGQFVRAALTEILLTMSARLIDDATLTVPLLGRTTDEITTLLAKPDTRTTLRSVLQCFADAISAPPKPDFGSEHRNPVKSPPIKPD</sequence>
<gene>
    <name evidence="3" type="ORF">QU481_04840</name>
</gene>
<dbReference type="RefSeq" id="WP_289828771.1">
    <property type="nucleotide sequence ID" value="NZ_JAUEDK010000006.1"/>
</dbReference>
<keyword evidence="4" id="KW-1185">Reference proteome</keyword>
<keyword evidence="3" id="KW-0560">Oxidoreductase</keyword>
<dbReference type="InterPro" id="IPR050712">
    <property type="entry name" value="NAD(P)H-dep_reductase"/>
</dbReference>
<protein>
    <submittedName>
        <fullName evidence="3">NADPH-dependent FMN reductase</fullName>
        <ecNumber evidence="3">1.-.-.-</ecNumber>
    </submittedName>
</protein>
<dbReference type="InterPro" id="IPR005025">
    <property type="entry name" value="FMN_Rdtase-like_dom"/>
</dbReference>
<evidence type="ECO:0000313" key="3">
    <source>
        <dbReference type="EMBL" id="MDN0074216.1"/>
    </source>
</evidence>
<accession>A0ABT7XKA4</accession>